<comment type="caution">
    <text evidence="1">The sequence shown here is derived from an EMBL/GenBank/DDBJ whole genome shotgun (WGS) entry which is preliminary data.</text>
</comment>
<protein>
    <submittedName>
        <fullName evidence="1">Uncharacterized protein</fullName>
    </submittedName>
</protein>
<proteinExistence type="predicted"/>
<gene>
    <name evidence="1" type="ORF">EDD55_10865</name>
</gene>
<keyword evidence="2" id="KW-1185">Reference proteome</keyword>
<name>A0A4R3J8L5_9PROT</name>
<dbReference type="EMBL" id="SLZW01000008">
    <property type="protein sequence ID" value="TCS61266.1"/>
    <property type="molecule type" value="Genomic_DNA"/>
</dbReference>
<dbReference type="AlphaFoldDB" id="A0A4R3J8L5"/>
<dbReference type="Proteomes" id="UP000295304">
    <property type="component" value="Unassembled WGS sequence"/>
</dbReference>
<organism evidence="1 2">
    <name type="scientific">Varunaivibrio sulfuroxidans</name>
    <dbReference type="NCBI Taxonomy" id="1773489"/>
    <lineage>
        <taxon>Bacteria</taxon>
        <taxon>Pseudomonadati</taxon>
        <taxon>Pseudomonadota</taxon>
        <taxon>Alphaproteobacteria</taxon>
        <taxon>Rhodospirillales</taxon>
        <taxon>Magnetovibrionaceae</taxon>
        <taxon>Varunaivibrio</taxon>
    </lineage>
</organism>
<evidence type="ECO:0000313" key="1">
    <source>
        <dbReference type="EMBL" id="TCS61266.1"/>
    </source>
</evidence>
<reference evidence="1 2" key="1">
    <citation type="submission" date="2019-03" db="EMBL/GenBank/DDBJ databases">
        <title>Genomic Encyclopedia of Type Strains, Phase IV (KMG-IV): sequencing the most valuable type-strain genomes for metagenomic binning, comparative biology and taxonomic classification.</title>
        <authorList>
            <person name="Goeker M."/>
        </authorList>
    </citation>
    <scope>NUCLEOTIDE SEQUENCE [LARGE SCALE GENOMIC DNA]</scope>
    <source>
        <strain evidence="1 2">DSM 101688</strain>
    </source>
</reference>
<accession>A0A4R3J8L5</accession>
<sequence length="39" mass="4854">MRLREGVEVWQRMGALWAMTTMENEQKQMERWAVRWAEQ</sequence>
<evidence type="ECO:0000313" key="2">
    <source>
        <dbReference type="Proteomes" id="UP000295304"/>
    </source>
</evidence>